<dbReference type="SUPFAM" id="SSF46458">
    <property type="entry name" value="Globin-like"/>
    <property type="match status" value="1"/>
</dbReference>
<dbReference type="Gene3D" id="1.10.490.10">
    <property type="entry name" value="Globins"/>
    <property type="match status" value="1"/>
</dbReference>
<evidence type="ECO:0000256" key="5">
    <source>
        <dbReference type="ARBA" id="ARBA00023004"/>
    </source>
</evidence>
<comment type="similarity">
    <text evidence="6">Belongs to the truncated hemoglobin family. Group II subfamily.</text>
</comment>
<keyword evidence="4" id="KW-0479">Metal-binding</keyword>
<accession>A0A1M5BH42</accession>
<dbReference type="PROSITE" id="PS01213">
    <property type="entry name" value="GLOBIN_FAM_2"/>
    <property type="match status" value="1"/>
</dbReference>
<dbReference type="InterPro" id="IPR012292">
    <property type="entry name" value="Globin/Proto"/>
</dbReference>
<protein>
    <submittedName>
        <fullName evidence="7">Hemoglobin</fullName>
    </submittedName>
</protein>
<organism evidence="7 8">
    <name type="scientific">Seinonella peptonophila</name>
    <dbReference type="NCBI Taxonomy" id="112248"/>
    <lineage>
        <taxon>Bacteria</taxon>
        <taxon>Bacillati</taxon>
        <taxon>Bacillota</taxon>
        <taxon>Bacilli</taxon>
        <taxon>Bacillales</taxon>
        <taxon>Thermoactinomycetaceae</taxon>
        <taxon>Seinonella</taxon>
    </lineage>
</organism>
<dbReference type="EMBL" id="FQVL01000024">
    <property type="protein sequence ID" value="SHF41923.1"/>
    <property type="molecule type" value="Genomic_DNA"/>
</dbReference>
<dbReference type="Pfam" id="PF01152">
    <property type="entry name" value="Bac_globin"/>
    <property type="match status" value="1"/>
</dbReference>
<dbReference type="GO" id="GO:0019825">
    <property type="term" value="F:oxygen binding"/>
    <property type="evidence" value="ECO:0007669"/>
    <property type="project" value="InterPro"/>
</dbReference>
<dbReference type="Proteomes" id="UP000184476">
    <property type="component" value="Unassembled WGS sequence"/>
</dbReference>
<dbReference type="InterPro" id="IPR019795">
    <property type="entry name" value="Globin_bac-like_CS"/>
</dbReference>
<proteinExistence type="inferred from homology"/>
<evidence type="ECO:0000313" key="8">
    <source>
        <dbReference type="Proteomes" id="UP000184476"/>
    </source>
</evidence>
<dbReference type="PANTHER" id="PTHR47366">
    <property type="entry name" value="TWO-ON-TWO HEMOGLOBIN-3"/>
    <property type="match status" value="1"/>
</dbReference>
<keyword evidence="5" id="KW-0408">Iron</keyword>
<dbReference type="InterPro" id="IPR044203">
    <property type="entry name" value="GlbO/GLB3-like"/>
</dbReference>
<evidence type="ECO:0000256" key="1">
    <source>
        <dbReference type="ARBA" id="ARBA00001971"/>
    </source>
</evidence>
<keyword evidence="8" id="KW-1185">Reference proteome</keyword>
<dbReference type="PANTHER" id="PTHR47366:SF1">
    <property type="entry name" value="TWO-ON-TWO HEMOGLOBIN-3"/>
    <property type="match status" value="1"/>
</dbReference>
<gene>
    <name evidence="7" type="ORF">SAMN05444392_1242</name>
</gene>
<comment type="cofactor">
    <cofactor evidence="1">
        <name>heme</name>
        <dbReference type="ChEBI" id="CHEBI:30413"/>
    </cofactor>
</comment>
<dbReference type="InterPro" id="IPR001486">
    <property type="entry name" value="Hemoglobin_trunc"/>
</dbReference>
<dbReference type="InterPro" id="IPR009050">
    <property type="entry name" value="Globin-like_sf"/>
</dbReference>
<dbReference type="GO" id="GO:0020037">
    <property type="term" value="F:heme binding"/>
    <property type="evidence" value="ECO:0007669"/>
    <property type="project" value="InterPro"/>
</dbReference>
<evidence type="ECO:0000256" key="6">
    <source>
        <dbReference type="ARBA" id="ARBA00034496"/>
    </source>
</evidence>
<dbReference type="RefSeq" id="WP_073158564.1">
    <property type="nucleotide sequence ID" value="NZ_FQVL01000024.1"/>
</dbReference>
<sequence>MNKGISLYEQMGGESKLRELVNIFYNKVKVHHSLSHLFPEDFKPDKQFLFLTEFLGGPAIYSEAFGQKKLKSKHLHFPVTKESADAWLDCMRESMDEVNLHGAIRKEIWSKLEITAYQMINQPE</sequence>
<evidence type="ECO:0000256" key="3">
    <source>
        <dbReference type="ARBA" id="ARBA00022617"/>
    </source>
</evidence>
<dbReference type="GO" id="GO:0005344">
    <property type="term" value="F:oxygen carrier activity"/>
    <property type="evidence" value="ECO:0007669"/>
    <property type="project" value="InterPro"/>
</dbReference>
<name>A0A1M5BH42_9BACL</name>
<evidence type="ECO:0000256" key="4">
    <source>
        <dbReference type="ARBA" id="ARBA00022723"/>
    </source>
</evidence>
<evidence type="ECO:0000313" key="7">
    <source>
        <dbReference type="EMBL" id="SHF41923.1"/>
    </source>
</evidence>
<dbReference type="GO" id="GO:0046872">
    <property type="term" value="F:metal ion binding"/>
    <property type="evidence" value="ECO:0007669"/>
    <property type="project" value="UniProtKB-KW"/>
</dbReference>
<keyword evidence="2" id="KW-0813">Transport</keyword>
<evidence type="ECO:0000256" key="2">
    <source>
        <dbReference type="ARBA" id="ARBA00022448"/>
    </source>
</evidence>
<dbReference type="AlphaFoldDB" id="A0A1M5BH42"/>
<reference evidence="7 8" key="1">
    <citation type="submission" date="2016-11" db="EMBL/GenBank/DDBJ databases">
        <authorList>
            <person name="Jaros S."/>
            <person name="Januszkiewicz K."/>
            <person name="Wedrychowicz H."/>
        </authorList>
    </citation>
    <scope>NUCLEOTIDE SEQUENCE [LARGE SCALE GENOMIC DNA]</scope>
    <source>
        <strain evidence="7 8">DSM 44666</strain>
    </source>
</reference>
<keyword evidence="3" id="KW-0349">Heme</keyword>